<dbReference type="RefSeq" id="WP_077971794.1">
    <property type="nucleotide sequence ID" value="NZ_CP045178.1"/>
</dbReference>
<dbReference type="Pfam" id="PF13602">
    <property type="entry name" value="ADH_zinc_N_2"/>
    <property type="match status" value="1"/>
</dbReference>
<keyword evidence="3" id="KW-1185">Reference proteome</keyword>
<dbReference type="InterPro" id="IPR011032">
    <property type="entry name" value="GroES-like_sf"/>
</dbReference>
<accession>A0A1V4A2U3</accession>
<evidence type="ECO:0000313" key="2">
    <source>
        <dbReference type="EMBL" id="OON74195.1"/>
    </source>
</evidence>
<evidence type="ECO:0008006" key="4">
    <source>
        <dbReference type="Google" id="ProtNLM"/>
    </source>
</evidence>
<feature type="region of interest" description="Disordered" evidence="1">
    <location>
        <begin position="1"/>
        <end position="22"/>
    </location>
</feature>
<evidence type="ECO:0000256" key="1">
    <source>
        <dbReference type="SAM" id="MobiDB-lite"/>
    </source>
</evidence>
<evidence type="ECO:0000313" key="3">
    <source>
        <dbReference type="Proteomes" id="UP000190539"/>
    </source>
</evidence>
<dbReference type="AlphaFoldDB" id="A0A1V4A2U3"/>
<name>A0A1V4A2U3_9ACTN</name>
<reference evidence="2 3" key="1">
    <citation type="submission" date="2017-02" db="EMBL/GenBank/DDBJ databases">
        <title>Draft Genome Sequence of Streptomyces tsukubaensis F601, a Producer of the immunosuppressant tacrolimus FK506.</title>
        <authorList>
            <person name="Zong G."/>
            <person name="Zhong C."/>
            <person name="Fu J."/>
            <person name="Qin R."/>
            <person name="Cao G."/>
        </authorList>
    </citation>
    <scope>NUCLEOTIDE SEQUENCE [LARGE SCALE GENOMIC DNA]</scope>
    <source>
        <strain evidence="2 3">F601</strain>
    </source>
</reference>
<dbReference type="EMBL" id="MVFC01000028">
    <property type="protein sequence ID" value="OON74195.1"/>
    <property type="molecule type" value="Genomic_DNA"/>
</dbReference>
<dbReference type="Gene3D" id="3.90.180.10">
    <property type="entry name" value="Medium-chain alcohol dehydrogenases, catalytic domain"/>
    <property type="match status" value="2"/>
</dbReference>
<dbReference type="PANTHER" id="PTHR44013">
    <property type="entry name" value="ZINC-TYPE ALCOHOL DEHYDROGENASE-LIKE PROTEIN C16A3.02C"/>
    <property type="match status" value="1"/>
</dbReference>
<sequence length="94" mass="9697">MKAITLRQYGGPEGPELTELPTPKIAPGEVLVRVKAAGVNPADWKVAALGALAGSGKLSVVVDRAFPPAEAADAWRAVQEGHTRGQTVLDIDAG</sequence>
<dbReference type="STRING" id="83656.B1H18_25705"/>
<protein>
    <recommendedName>
        <fullName evidence="4">NADP-dependent oxidoreductase</fullName>
    </recommendedName>
</protein>
<gene>
    <name evidence="2" type="ORF">B1H18_25705</name>
</gene>
<proteinExistence type="predicted"/>
<organism evidence="2 3">
    <name type="scientific">Streptomyces tsukubensis</name>
    <dbReference type="NCBI Taxonomy" id="83656"/>
    <lineage>
        <taxon>Bacteria</taxon>
        <taxon>Bacillati</taxon>
        <taxon>Actinomycetota</taxon>
        <taxon>Actinomycetes</taxon>
        <taxon>Kitasatosporales</taxon>
        <taxon>Streptomycetaceae</taxon>
        <taxon>Streptomyces</taxon>
    </lineage>
</organism>
<dbReference type="Proteomes" id="UP000190539">
    <property type="component" value="Unassembled WGS sequence"/>
</dbReference>
<comment type="caution">
    <text evidence="2">The sequence shown here is derived from an EMBL/GenBank/DDBJ whole genome shotgun (WGS) entry which is preliminary data.</text>
</comment>
<dbReference type="SUPFAM" id="SSF50129">
    <property type="entry name" value="GroES-like"/>
    <property type="match status" value="1"/>
</dbReference>
<dbReference type="InterPro" id="IPR052733">
    <property type="entry name" value="Chloroplast_QOR"/>
</dbReference>
<dbReference type="PANTHER" id="PTHR44013:SF1">
    <property type="entry name" value="ZINC-TYPE ALCOHOL DEHYDROGENASE-LIKE PROTEIN C16A3.02C"/>
    <property type="match status" value="1"/>
</dbReference>